<dbReference type="SMART" id="SM00194">
    <property type="entry name" value="PTPc"/>
    <property type="match status" value="1"/>
</dbReference>
<dbReference type="InParanoid" id="K1PLY9"/>
<dbReference type="PANTHER" id="PTHR19134">
    <property type="entry name" value="RECEPTOR-TYPE TYROSINE-PROTEIN PHOSPHATASE"/>
    <property type="match status" value="1"/>
</dbReference>
<evidence type="ECO:0000259" key="6">
    <source>
        <dbReference type="PROSITE" id="PS50056"/>
    </source>
</evidence>
<dbReference type="PROSITE" id="PS00383">
    <property type="entry name" value="TYR_PHOSPHATASE_1"/>
    <property type="match status" value="1"/>
</dbReference>
<dbReference type="EMBL" id="JH817707">
    <property type="protein sequence ID" value="EKC22743.1"/>
    <property type="molecule type" value="Genomic_DNA"/>
</dbReference>
<dbReference type="SMART" id="SM00404">
    <property type="entry name" value="PTPc_motif"/>
    <property type="match status" value="1"/>
</dbReference>
<keyword evidence="4" id="KW-0904">Protein phosphatase</keyword>
<sequence length="473" mass="55184">MYRDFTIVITKPITGTHPLIDERVTIVLEEIDHNNVTPQDETPEVVVEYSNLKSYRVSLDQFIREVDNKREKDGFREEFKEELVIYHLCEYSDDYCRVVLDTDDNTGGTDYVNACFVHGFNFDKEYIAAQGPFTNETLLDFWRLIWQNRCTRIVMLTNLFEGDRMKCLQYWPENEDMRFGPFLVRPEMQDVFEQYTVRRLLVEKGDEKKRVTQYHFTAWPDCRVPEDMDTLLEFRNIVIKDIAPEEGPIVVHCSAGIGRTGTFIALDYLLKEVMTKDSIDVINCVSKLRQQRAFSIQTDMQYAFLQEAIVHALTHHDYLTGPFLEEFHTIYWFQSVNDITCITYKNVTQSSYPDGIPVSEQEYAARAIDGDQFVFTQTKHENQSYWTITFQRPTIISCFSMFIYGGLYNVSVNLSHPYLREELCEQLQAVSPTTRYRIGVCCKHQMVADSLTVLRTDPGALKINEIYLDGKGM</sequence>
<keyword evidence="3" id="KW-0378">Hydrolase</keyword>
<evidence type="ECO:0000256" key="2">
    <source>
        <dbReference type="ARBA" id="ARBA00013064"/>
    </source>
</evidence>
<dbReference type="SUPFAM" id="SSF49785">
    <property type="entry name" value="Galactose-binding domain-like"/>
    <property type="match status" value="1"/>
</dbReference>
<feature type="domain" description="Tyrosine-protein phosphatase" evidence="5">
    <location>
        <begin position="45"/>
        <end position="312"/>
    </location>
</feature>
<evidence type="ECO:0000256" key="1">
    <source>
        <dbReference type="ARBA" id="ARBA00009580"/>
    </source>
</evidence>
<dbReference type="InterPro" id="IPR008979">
    <property type="entry name" value="Galactose-bd-like_sf"/>
</dbReference>
<dbReference type="FunFam" id="3.90.190.10:FF:000185">
    <property type="entry name" value="Predicted protein"/>
    <property type="match status" value="1"/>
</dbReference>
<dbReference type="HOGENOM" id="CLU_577782_0_0_1"/>
<comment type="similarity">
    <text evidence="1">Belongs to the protein-tyrosine phosphatase family.</text>
</comment>
<dbReference type="Gene3D" id="3.90.190.10">
    <property type="entry name" value="Protein tyrosine phosphatase superfamily"/>
    <property type="match status" value="1"/>
</dbReference>
<reference evidence="7" key="1">
    <citation type="journal article" date="2012" name="Nature">
        <title>The oyster genome reveals stress adaptation and complexity of shell formation.</title>
        <authorList>
            <person name="Zhang G."/>
            <person name="Fang X."/>
            <person name="Guo X."/>
            <person name="Li L."/>
            <person name="Luo R."/>
            <person name="Xu F."/>
            <person name="Yang P."/>
            <person name="Zhang L."/>
            <person name="Wang X."/>
            <person name="Qi H."/>
            <person name="Xiong Z."/>
            <person name="Que H."/>
            <person name="Xie Y."/>
            <person name="Holland P.W."/>
            <person name="Paps J."/>
            <person name="Zhu Y."/>
            <person name="Wu F."/>
            <person name="Chen Y."/>
            <person name="Wang J."/>
            <person name="Peng C."/>
            <person name="Meng J."/>
            <person name="Yang L."/>
            <person name="Liu J."/>
            <person name="Wen B."/>
            <person name="Zhang N."/>
            <person name="Huang Z."/>
            <person name="Zhu Q."/>
            <person name="Feng Y."/>
            <person name="Mount A."/>
            <person name="Hedgecock D."/>
            <person name="Xu Z."/>
            <person name="Liu Y."/>
            <person name="Domazet-Loso T."/>
            <person name="Du Y."/>
            <person name="Sun X."/>
            <person name="Zhang S."/>
            <person name="Liu B."/>
            <person name="Cheng P."/>
            <person name="Jiang X."/>
            <person name="Li J."/>
            <person name="Fan D."/>
            <person name="Wang W."/>
            <person name="Fu W."/>
            <person name="Wang T."/>
            <person name="Wang B."/>
            <person name="Zhang J."/>
            <person name="Peng Z."/>
            <person name="Li Y."/>
            <person name="Li N."/>
            <person name="Wang J."/>
            <person name="Chen M."/>
            <person name="He Y."/>
            <person name="Tan F."/>
            <person name="Song X."/>
            <person name="Zheng Q."/>
            <person name="Huang R."/>
            <person name="Yang H."/>
            <person name="Du X."/>
            <person name="Chen L."/>
            <person name="Yang M."/>
            <person name="Gaffney P.M."/>
            <person name="Wang S."/>
            <person name="Luo L."/>
            <person name="She Z."/>
            <person name="Ming Y."/>
            <person name="Huang W."/>
            <person name="Zhang S."/>
            <person name="Huang B."/>
            <person name="Zhang Y."/>
            <person name="Qu T."/>
            <person name="Ni P."/>
            <person name="Miao G."/>
            <person name="Wang J."/>
            <person name="Wang Q."/>
            <person name="Steinberg C.E."/>
            <person name="Wang H."/>
            <person name="Li N."/>
            <person name="Qian L."/>
            <person name="Zhang G."/>
            <person name="Li Y."/>
            <person name="Yang H."/>
            <person name="Liu X."/>
            <person name="Wang J."/>
            <person name="Yin Y."/>
            <person name="Wang J."/>
        </authorList>
    </citation>
    <scope>NUCLEOTIDE SEQUENCE [LARGE SCALE GENOMIC DNA]</scope>
    <source>
        <strain evidence="7">05x7-T-G4-1.051#20</strain>
    </source>
</reference>
<dbReference type="InterPro" id="IPR016130">
    <property type="entry name" value="Tyr_Pase_AS"/>
</dbReference>
<proteinExistence type="inferred from homology"/>
<dbReference type="PROSITE" id="PS50055">
    <property type="entry name" value="TYR_PHOSPHATASE_PTP"/>
    <property type="match status" value="1"/>
</dbReference>
<organism evidence="7">
    <name type="scientific">Magallana gigas</name>
    <name type="common">Pacific oyster</name>
    <name type="synonym">Crassostrea gigas</name>
    <dbReference type="NCBI Taxonomy" id="29159"/>
    <lineage>
        <taxon>Eukaryota</taxon>
        <taxon>Metazoa</taxon>
        <taxon>Spiralia</taxon>
        <taxon>Lophotrochozoa</taxon>
        <taxon>Mollusca</taxon>
        <taxon>Bivalvia</taxon>
        <taxon>Autobranchia</taxon>
        <taxon>Pteriomorphia</taxon>
        <taxon>Ostreida</taxon>
        <taxon>Ostreoidea</taxon>
        <taxon>Ostreidae</taxon>
        <taxon>Magallana</taxon>
    </lineage>
</organism>
<gene>
    <name evidence="7" type="ORF">CGI_10001559</name>
</gene>
<evidence type="ECO:0000313" key="7">
    <source>
        <dbReference type="EMBL" id="EKC22743.1"/>
    </source>
</evidence>
<feature type="domain" description="Tyrosine specific protein phosphatases" evidence="6">
    <location>
        <begin position="229"/>
        <end position="303"/>
    </location>
</feature>
<name>K1PLY9_MAGGI</name>
<dbReference type="InterPro" id="IPR000387">
    <property type="entry name" value="Tyr_Pase_dom"/>
</dbReference>
<dbReference type="InterPro" id="IPR050348">
    <property type="entry name" value="Protein-Tyr_Phosphatase"/>
</dbReference>
<dbReference type="GO" id="GO:0004725">
    <property type="term" value="F:protein tyrosine phosphatase activity"/>
    <property type="evidence" value="ECO:0007669"/>
    <property type="project" value="UniProtKB-EC"/>
</dbReference>
<accession>K1PLY9</accession>
<keyword evidence="7" id="KW-0675">Receptor</keyword>
<evidence type="ECO:0000256" key="4">
    <source>
        <dbReference type="ARBA" id="ARBA00022912"/>
    </source>
</evidence>
<dbReference type="SUPFAM" id="SSF52799">
    <property type="entry name" value="(Phosphotyrosine protein) phosphatases II"/>
    <property type="match status" value="1"/>
</dbReference>
<dbReference type="InterPro" id="IPR003595">
    <property type="entry name" value="Tyr_Pase_cat"/>
</dbReference>
<dbReference type="EC" id="3.1.3.48" evidence="2"/>
<dbReference type="InterPro" id="IPR000242">
    <property type="entry name" value="PTP_cat"/>
</dbReference>
<dbReference type="Pfam" id="PF00102">
    <property type="entry name" value="Y_phosphatase"/>
    <property type="match status" value="1"/>
</dbReference>
<dbReference type="PRINTS" id="PR00700">
    <property type="entry name" value="PRTYPHPHTASE"/>
</dbReference>
<evidence type="ECO:0000259" key="5">
    <source>
        <dbReference type="PROSITE" id="PS50055"/>
    </source>
</evidence>
<dbReference type="PANTHER" id="PTHR19134:SF562">
    <property type="entry name" value="PROTEIN-TYROSINE-PHOSPHATASE"/>
    <property type="match status" value="1"/>
</dbReference>
<evidence type="ECO:0000256" key="3">
    <source>
        <dbReference type="ARBA" id="ARBA00022801"/>
    </source>
</evidence>
<dbReference type="PROSITE" id="PS50056">
    <property type="entry name" value="TYR_PHOSPHATASE_2"/>
    <property type="match status" value="1"/>
</dbReference>
<dbReference type="CDD" id="cd00047">
    <property type="entry name" value="PTPc"/>
    <property type="match status" value="1"/>
</dbReference>
<dbReference type="AlphaFoldDB" id="K1PLY9"/>
<dbReference type="InterPro" id="IPR029021">
    <property type="entry name" value="Prot-tyrosine_phosphatase-like"/>
</dbReference>
<protein>
    <recommendedName>
        <fullName evidence="2">protein-tyrosine-phosphatase</fullName>
        <ecNumber evidence="2">3.1.3.48</ecNumber>
    </recommendedName>
</protein>